<evidence type="ECO:0000313" key="4">
    <source>
        <dbReference type="Proteomes" id="UP000193944"/>
    </source>
</evidence>
<organism evidence="3 4">
    <name type="scientific">Anaeromyces robustus</name>
    <dbReference type="NCBI Taxonomy" id="1754192"/>
    <lineage>
        <taxon>Eukaryota</taxon>
        <taxon>Fungi</taxon>
        <taxon>Fungi incertae sedis</taxon>
        <taxon>Chytridiomycota</taxon>
        <taxon>Chytridiomycota incertae sedis</taxon>
        <taxon>Neocallimastigomycetes</taxon>
        <taxon>Neocallimastigales</taxon>
        <taxon>Neocallimastigaceae</taxon>
        <taxon>Anaeromyces</taxon>
    </lineage>
</organism>
<feature type="active site" description="Nucleophile" evidence="1">
    <location>
        <position position="13"/>
    </location>
</feature>
<dbReference type="InterPro" id="IPR036412">
    <property type="entry name" value="HAD-like_sf"/>
</dbReference>
<dbReference type="STRING" id="1754192.A0A1Y1WJN7"/>
<dbReference type="PANTHER" id="PTHR20889">
    <property type="entry name" value="PHOSPHATASE, ORPHAN 1, 2"/>
    <property type="match status" value="1"/>
</dbReference>
<dbReference type="GO" id="GO:0016791">
    <property type="term" value="F:phosphatase activity"/>
    <property type="evidence" value="ECO:0007669"/>
    <property type="project" value="InterPro"/>
</dbReference>
<reference evidence="3 4" key="1">
    <citation type="submission" date="2016-08" db="EMBL/GenBank/DDBJ databases">
        <title>A Parts List for Fungal Cellulosomes Revealed by Comparative Genomics.</title>
        <authorList>
            <consortium name="DOE Joint Genome Institute"/>
            <person name="Haitjema C.H."/>
            <person name="Gilmore S.P."/>
            <person name="Henske J.K."/>
            <person name="Solomon K.V."/>
            <person name="De Groot R."/>
            <person name="Kuo A."/>
            <person name="Mondo S.J."/>
            <person name="Salamov A.A."/>
            <person name="Labutti K."/>
            <person name="Zhao Z."/>
            <person name="Chiniquy J."/>
            <person name="Barry K."/>
            <person name="Brewer H.M."/>
            <person name="Purvine S.O."/>
            <person name="Wright A.T."/>
            <person name="Boxma B."/>
            <person name="Van Alen T."/>
            <person name="Hackstein J.H."/>
            <person name="Baker S.E."/>
            <person name="Grigoriev I.V."/>
            <person name="O'Malley M.A."/>
        </authorList>
    </citation>
    <scope>NUCLEOTIDE SEQUENCE [LARGE SCALE GENOMIC DNA]</scope>
    <source>
        <strain evidence="3 4">S4</strain>
    </source>
</reference>
<keyword evidence="2" id="KW-0460">Magnesium</keyword>
<dbReference type="AlphaFoldDB" id="A0A1Y1WJN7"/>
<dbReference type="OrthoDB" id="10267182at2759"/>
<feature type="binding site" evidence="2">
    <location>
        <position position="15"/>
    </location>
    <ligand>
        <name>Mg(2+)</name>
        <dbReference type="ChEBI" id="CHEBI:18420"/>
    </ligand>
</feature>
<accession>A0A1Y1WJN7</accession>
<dbReference type="PIRSF" id="PIRSF031051">
    <property type="entry name" value="PyrdxlP_Pase_PHOSPHO2"/>
    <property type="match status" value="1"/>
</dbReference>
<comment type="cofactor">
    <cofactor evidence="2">
        <name>Mg(2+)</name>
        <dbReference type="ChEBI" id="CHEBI:18420"/>
    </cofactor>
</comment>
<dbReference type="GO" id="GO:0046872">
    <property type="term" value="F:metal ion binding"/>
    <property type="evidence" value="ECO:0007669"/>
    <property type="project" value="UniProtKB-KW"/>
</dbReference>
<dbReference type="Gene3D" id="3.40.50.1000">
    <property type="entry name" value="HAD superfamily/HAD-like"/>
    <property type="match status" value="1"/>
</dbReference>
<feature type="binding site" evidence="2">
    <location>
        <position position="13"/>
    </location>
    <ligand>
        <name>Mg(2+)</name>
        <dbReference type="ChEBI" id="CHEBI:18420"/>
    </ligand>
</feature>
<dbReference type="Proteomes" id="UP000193944">
    <property type="component" value="Unassembled WGS sequence"/>
</dbReference>
<comment type="caution">
    <text evidence="3">The sequence shown here is derived from an EMBL/GenBank/DDBJ whole genome shotgun (WGS) entry which is preliminary data.</text>
</comment>
<reference evidence="3 4" key="2">
    <citation type="submission" date="2016-08" db="EMBL/GenBank/DDBJ databases">
        <title>Pervasive Adenine N6-methylation of Active Genes in Fungi.</title>
        <authorList>
            <consortium name="DOE Joint Genome Institute"/>
            <person name="Mondo S.J."/>
            <person name="Dannebaum R.O."/>
            <person name="Kuo R.C."/>
            <person name="Labutti K."/>
            <person name="Haridas S."/>
            <person name="Kuo A."/>
            <person name="Salamov A."/>
            <person name="Ahrendt S.R."/>
            <person name="Lipzen A."/>
            <person name="Sullivan W."/>
            <person name="Andreopoulos W.B."/>
            <person name="Clum A."/>
            <person name="Lindquist E."/>
            <person name="Daum C."/>
            <person name="Ramamoorthy G.K."/>
            <person name="Gryganskyi A."/>
            <person name="Culley D."/>
            <person name="Magnuson J.K."/>
            <person name="James T.Y."/>
            <person name="O'Malley M.A."/>
            <person name="Stajich J.E."/>
            <person name="Spatafora J.W."/>
            <person name="Visel A."/>
            <person name="Grigoriev I.V."/>
        </authorList>
    </citation>
    <scope>NUCLEOTIDE SEQUENCE [LARGE SCALE GENOMIC DNA]</scope>
    <source>
        <strain evidence="3 4">S4</strain>
    </source>
</reference>
<evidence type="ECO:0000256" key="1">
    <source>
        <dbReference type="PIRSR" id="PIRSR031051-1"/>
    </source>
</evidence>
<evidence type="ECO:0008006" key="5">
    <source>
        <dbReference type="Google" id="ProtNLM"/>
    </source>
</evidence>
<dbReference type="Pfam" id="PF06888">
    <property type="entry name" value="Put_Phosphatase"/>
    <property type="match status" value="1"/>
</dbReference>
<feature type="binding site" evidence="2">
    <location>
        <position position="182"/>
    </location>
    <ligand>
        <name>Mg(2+)</name>
        <dbReference type="ChEBI" id="CHEBI:18420"/>
    </ligand>
</feature>
<dbReference type="InterPro" id="IPR016965">
    <property type="entry name" value="Pase_PHOSPHO-typ"/>
</dbReference>
<keyword evidence="2" id="KW-0479">Metal-binding</keyword>
<evidence type="ECO:0000313" key="3">
    <source>
        <dbReference type="EMBL" id="ORX73436.1"/>
    </source>
</evidence>
<name>A0A1Y1WJN7_9FUNG</name>
<proteinExistence type="predicted"/>
<dbReference type="SUPFAM" id="SSF56784">
    <property type="entry name" value="HAD-like"/>
    <property type="match status" value="1"/>
</dbReference>
<dbReference type="PANTHER" id="PTHR20889:SF12">
    <property type="entry name" value="LP01149P"/>
    <property type="match status" value="1"/>
</dbReference>
<sequence>MEGEEEKNLLLFDFDGTLVDGDIIFTMFEKTLSKEDYASVTDFEHLNYAEAIDKYYKLMKSYNKTMSDIHPILEGMKFNEGIPDLFTYIRENKKKFIVLLITGDDLYPTTYFLKKKGILDLFDYFIGIPSKLEDGETMVKVTYLSPHDCNYCDKSLCKNYEFKKLIEKNEKFKNYKLFFICDGWNDYCLASQSMKNTDVVVIREGFKFSNMMKEEKFNKNIKSNVVYWQNGKEIIEYLKKYT</sequence>
<feature type="active site" description="Proton donor" evidence="1">
    <location>
        <position position="15"/>
    </location>
</feature>
<dbReference type="InterPro" id="IPR023214">
    <property type="entry name" value="HAD_sf"/>
</dbReference>
<evidence type="ECO:0000256" key="2">
    <source>
        <dbReference type="PIRSR" id="PIRSR031051-3"/>
    </source>
</evidence>
<gene>
    <name evidence="3" type="ORF">BCR32DRAFT_330002</name>
</gene>
<protein>
    <recommendedName>
        <fullName evidence="5">HAD-like protein</fullName>
    </recommendedName>
</protein>
<dbReference type="EMBL" id="MCFG01000388">
    <property type="protein sequence ID" value="ORX73436.1"/>
    <property type="molecule type" value="Genomic_DNA"/>
</dbReference>
<keyword evidence="4" id="KW-1185">Reference proteome</keyword>